<accession>A0ABU5JIC2</accession>
<evidence type="ECO:0000313" key="2">
    <source>
        <dbReference type="EMBL" id="MDZ5492373.1"/>
    </source>
</evidence>
<keyword evidence="3" id="KW-1185">Reference proteome</keyword>
<evidence type="ECO:0000313" key="3">
    <source>
        <dbReference type="Proteomes" id="UP001290101"/>
    </source>
</evidence>
<dbReference type="Proteomes" id="UP001290101">
    <property type="component" value="Unassembled WGS sequence"/>
</dbReference>
<sequence length="76" mass="8681">MRLWPFNRRPGPVDRTGPATAYPNRSGAFGPEALSEVQPRRNNGRPHYWAIEPTMEYQRAPLLTLGQQYRFPGRAG</sequence>
<dbReference type="RefSeq" id="WP_322442160.1">
    <property type="nucleotide sequence ID" value="NZ_JAXOTQ010000031.1"/>
</dbReference>
<organism evidence="2 3">
    <name type="scientific">Micromonospora sicca</name>
    <dbReference type="NCBI Taxonomy" id="2202420"/>
    <lineage>
        <taxon>Bacteria</taxon>
        <taxon>Bacillati</taxon>
        <taxon>Actinomycetota</taxon>
        <taxon>Actinomycetes</taxon>
        <taxon>Micromonosporales</taxon>
        <taxon>Micromonosporaceae</taxon>
        <taxon>Micromonospora</taxon>
    </lineage>
</organism>
<reference evidence="2 3" key="1">
    <citation type="submission" date="2023-12" db="EMBL/GenBank/DDBJ databases">
        <title>Micromonospora sp. nov., isolated from Atacama Desert.</title>
        <authorList>
            <person name="Carro L."/>
            <person name="Golinska P."/>
            <person name="Klenk H.-P."/>
            <person name="Goodfellow M."/>
        </authorList>
    </citation>
    <scope>NUCLEOTIDE SEQUENCE [LARGE SCALE GENOMIC DNA]</scope>
    <source>
        <strain evidence="2 3">4G53</strain>
    </source>
</reference>
<dbReference type="EMBL" id="JAXOTQ010000031">
    <property type="protein sequence ID" value="MDZ5492373.1"/>
    <property type="molecule type" value="Genomic_DNA"/>
</dbReference>
<evidence type="ECO:0000256" key="1">
    <source>
        <dbReference type="SAM" id="MobiDB-lite"/>
    </source>
</evidence>
<feature type="region of interest" description="Disordered" evidence="1">
    <location>
        <begin position="1"/>
        <end position="45"/>
    </location>
</feature>
<proteinExistence type="predicted"/>
<gene>
    <name evidence="2" type="ORF">U2F25_23360</name>
</gene>
<comment type="caution">
    <text evidence="2">The sequence shown here is derived from an EMBL/GenBank/DDBJ whole genome shotgun (WGS) entry which is preliminary data.</text>
</comment>
<name>A0ABU5JIC2_9ACTN</name>
<protein>
    <submittedName>
        <fullName evidence="2">Uncharacterized protein</fullName>
    </submittedName>
</protein>